<dbReference type="InterPro" id="IPR051917">
    <property type="entry name" value="Transposase-Integrase"/>
</dbReference>
<evidence type="ECO:0000313" key="2">
    <source>
        <dbReference type="EMBL" id="RSU07644.1"/>
    </source>
</evidence>
<keyword evidence="3" id="KW-1185">Reference proteome</keyword>
<dbReference type="Pfam" id="PF13936">
    <property type="entry name" value="HTH_38"/>
    <property type="match status" value="1"/>
</dbReference>
<dbReference type="PANTHER" id="PTHR10948">
    <property type="entry name" value="TRANSPOSASE"/>
    <property type="match status" value="1"/>
</dbReference>
<dbReference type="GO" id="GO:0005829">
    <property type="term" value="C:cytosol"/>
    <property type="evidence" value="ECO:0007669"/>
    <property type="project" value="TreeGrafter"/>
</dbReference>
<reference evidence="2 3" key="1">
    <citation type="submission" date="2017-05" db="EMBL/GenBank/DDBJ databases">
        <title>Vagococcus spp. assemblies.</title>
        <authorList>
            <person name="Gulvik C.A."/>
        </authorList>
    </citation>
    <scope>NUCLEOTIDE SEQUENCE [LARGE SCALE GENOMIC DNA]</scope>
    <source>
        <strain evidence="2 3">CCUG 51432</strain>
    </source>
</reference>
<sequence>MKEIFIMVQTKNNIQTSSYKHLSFEERQLIEYWHTKGVSNREIGRRLRRHHQTIDNELKRGTTTQIKKNKKVKQLFLLTQDNRTVGKVENVAVVYLS</sequence>
<feature type="domain" description="Transposase IS30-like HTH" evidence="1">
    <location>
        <begin position="18"/>
        <end position="61"/>
    </location>
</feature>
<dbReference type="EMBL" id="NGKA01000037">
    <property type="protein sequence ID" value="RSU07644.1"/>
    <property type="molecule type" value="Genomic_DNA"/>
</dbReference>
<dbReference type="Proteomes" id="UP000287605">
    <property type="component" value="Unassembled WGS sequence"/>
</dbReference>
<comment type="caution">
    <text evidence="2">The sequence shown here is derived from an EMBL/GenBank/DDBJ whole genome shotgun (WGS) entry which is preliminary data.</text>
</comment>
<dbReference type="PANTHER" id="PTHR10948:SF23">
    <property type="entry name" value="TRANSPOSASE INSI FOR INSERTION SEQUENCE ELEMENT IS30A-RELATED"/>
    <property type="match status" value="1"/>
</dbReference>
<dbReference type="AlphaFoldDB" id="A0A430AI24"/>
<dbReference type="InterPro" id="IPR025246">
    <property type="entry name" value="IS30-like_HTH"/>
</dbReference>
<dbReference type="GO" id="GO:0004803">
    <property type="term" value="F:transposase activity"/>
    <property type="evidence" value="ECO:0007669"/>
    <property type="project" value="TreeGrafter"/>
</dbReference>
<gene>
    <name evidence="2" type="ORF">CBF29_13310</name>
</gene>
<dbReference type="Gene3D" id="1.10.10.60">
    <property type="entry name" value="Homeodomain-like"/>
    <property type="match status" value="1"/>
</dbReference>
<accession>A0A430AI24</accession>
<proteinExistence type="predicted"/>
<dbReference type="OrthoDB" id="9776104at2"/>
<organism evidence="2 3">
    <name type="scientific">Vagococcus elongatus</name>
    <dbReference type="NCBI Taxonomy" id="180344"/>
    <lineage>
        <taxon>Bacteria</taxon>
        <taxon>Bacillati</taxon>
        <taxon>Bacillota</taxon>
        <taxon>Bacilli</taxon>
        <taxon>Lactobacillales</taxon>
        <taxon>Enterococcaceae</taxon>
        <taxon>Vagococcus</taxon>
    </lineage>
</organism>
<dbReference type="GO" id="GO:0032196">
    <property type="term" value="P:transposition"/>
    <property type="evidence" value="ECO:0007669"/>
    <property type="project" value="TreeGrafter"/>
</dbReference>
<evidence type="ECO:0000313" key="3">
    <source>
        <dbReference type="Proteomes" id="UP000287605"/>
    </source>
</evidence>
<protein>
    <recommendedName>
        <fullName evidence="1">Transposase IS30-like HTH domain-containing protein</fullName>
    </recommendedName>
</protein>
<name>A0A430AI24_9ENTE</name>
<evidence type="ECO:0000259" key="1">
    <source>
        <dbReference type="Pfam" id="PF13936"/>
    </source>
</evidence>